<dbReference type="GO" id="GO:0005525">
    <property type="term" value="F:GTP binding"/>
    <property type="evidence" value="ECO:0007669"/>
    <property type="project" value="UniProtKB-UniRule"/>
</dbReference>
<comment type="function">
    <text evidence="12">GTP hydrolase that promotes the GTP-dependent binding of aminoacyl-tRNA to the A-site of ribosomes during protein biosynthesis.</text>
</comment>
<feature type="binding site" evidence="12">
    <location>
        <position position="26"/>
    </location>
    <ligand>
        <name>Mg(2+)</name>
        <dbReference type="ChEBI" id="CHEBI:18420"/>
    </ligand>
</feature>
<feature type="domain" description="Tr-type G" evidence="13">
    <location>
        <begin position="10"/>
        <end position="204"/>
    </location>
</feature>
<dbReference type="GO" id="GO:0000287">
    <property type="term" value="F:magnesium ion binding"/>
    <property type="evidence" value="ECO:0007669"/>
    <property type="project" value="UniProtKB-UniRule"/>
</dbReference>
<accession>A0A5P8N7U2</accession>
<dbReference type="Gene3D" id="2.40.30.10">
    <property type="entry name" value="Translation factors"/>
    <property type="match status" value="2"/>
</dbReference>
<dbReference type="PROSITE" id="PS51722">
    <property type="entry name" value="G_TR_2"/>
    <property type="match status" value="1"/>
</dbReference>
<comment type="similarity">
    <text evidence="1 12">Belongs to the TRAFAC class translation factor GTPase superfamily. Classic translation factor GTPase family. EF-Tu/EF-1A subfamily.</text>
</comment>
<dbReference type="FunFam" id="3.40.50.300:FF:000003">
    <property type="entry name" value="Elongation factor Tu"/>
    <property type="match status" value="1"/>
</dbReference>
<evidence type="ECO:0000256" key="2">
    <source>
        <dbReference type="ARBA" id="ARBA00022490"/>
    </source>
</evidence>
<keyword evidence="4 12" id="KW-0251">Elongation factor</keyword>
<dbReference type="PROSITE" id="PS00301">
    <property type="entry name" value="G_TR_1"/>
    <property type="match status" value="1"/>
</dbReference>
<feature type="binding site" evidence="12">
    <location>
        <begin position="19"/>
        <end position="26"/>
    </location>
    <ligand>
        <name>GTP</name>
        <dbReference type="ChEBI" id="CHEBI:37565"/>
    </ligand>
</feature>
<dbReference type="Pfam" id="PF03144">
    <property type="entry name" value="GTP_EFTU_D2"/>
    <property type="match status" value="1"/>
</dbReference>
<sequence length="395" mass="43719">MAKEIFKRDKPHLNIGTIGHVDHGKTTLTASITTVLAKKGLAIAKDFSSIDNAPEEQERGITINTSHVEYQTESRHYAHVDCPGHADYVKNMVTGAAQMDGAILVVAATDGPMPQTREHILLARQVGVPNLVVFMNKVDQVDDPELIELVEIEIRELLSKYEYDGENIPIIQGSALGALNGEEKWIKKVEDLLKAVDNYIKEPIRDIEKPFLMPIEDVFTITGRGTVATGRIETGIINTGDSIEIIGMGEKKLNSIVTGVEMFRKILDKGQAGDNVGLLLRGIEKKDIRRGMVLSYPGYITPHKKFLAQVYILKKEEGGRHTPFHNKYKPQFYLRTTDVTGTIILLNNVEMVMPGDNITVEVELFQPVALSEGLRFAIREGGKTVGAGQVIKILD</sequence>
<keyword evidence="5 12" id="KW-0378">Hydrolase</keyword>
<comment type="subunit">
    <text evidence="10">Monomer. Heterotetramer composed of two EF-Ts.EF-Tu dimer complexes.</text>
</comment>
<evidence type="ECO:0000313" key="14">
    <source>
        <dbReference type="EMBL" id="QFR36666.1"/>
    </source>
</evidence>
<evidence type="ECO:0000256" key="1">
    <source>
        <dbReference type="ARBA" id="ARBA00007249"/>
    </source>
</evidence>
<dbReference type="InterPro" id="IPR033720">
    <property type="entry name" value="EFTU_2"/>
</dbReference>
<dbReference type="NCBIfam" id="TIGR00485">
    <property type="entry name" value="EF-Tu"/>
    <property type="match status" value="1"/>
</dbReference>
<protein>
    <recommendedName>
        <fullName evidence="8 12">Elongation factor Tu</fullName>
        <shortName evidence="12">EF-Tu</shortName>
        <ecNumber evidence="12">3.6.5.3</ecNumber>
    </recommendedName>
</protein>
<dbReference type="InterPro" id="IPR004160">
    <property type="entry name" value="Transl_elong_EFTu/EF1A_C"/>
</dbReference>
<keyword evidence="3 12" id="KW-0547">Nucleotide-binding</keyword>
<dbReference type="CDD" id="cd03697">
    <property type="entry name" value="EFTU_II"/>
    <property type="match status" value="1"/>
</dbReference>
<evidence type="ECO:0000256" key="9">
    <source>
        <dbReference type="ARBA" id="ARBA00058140"/>
    </source>
</evidence>
<dbReference type="GO" id="GO:0005829">
    <property type="term" value="C:cytosol"/>
    <property type="evidence" value="ECO:0007669"/>
    <property type="project" value="TreeGrafter"/>
</dbReference>
<keyword evidence="2 12" id="KW-0963">Cytoplasm</keyword>
<dbReference type="NCBIfam" id="NF009373">
    <property type="entry name" value="PRK12736.1"/>
    <property type="match status" value="1"/>
</dbReference>
<dbReference type="PANTHER" id="PTHR43721">
    <property type="entry name" value="ELONGATION FACTOR TU-RELATED"/>
    <property type="match status" value="1"/>
</dbReference>
<dbReference type="FunFam" id="2.40.30.10:FF:000001">
    <property type="entry name" value="Elongation factor Tu"/>
    <property type="match status" value="1"/>
</dbReference>
<dbReference type="InterPro" id="IPR009000">
    <property type="entry name" value="Transl_B-barrel_sf"/>
</dbReference>
<dbReference type="EC" id="3.6.5.3" evidence="12"/>
<feature type="binding site" evidence="12">
    <location>
        <begin position="136"/>
        <end position="139"/>
    </location>
    <ligand>
        <name>GTP</name>
        <dbReference type="ChEBI" id="CHEBI:37565"/>
    </ligand>
</feature>
<evidence type="ECO:0000256" key="10">
    <source>
        <dbReference type="ARBA" id="ARBA00063778"/>
    </source>
</evidence>
<dbReference type="InterPro" id="IPR004161">
    <property type="entry name" value="EFTu-like_2"/>
</dbReference>
<dbReference type="GO" id="GO:0003746">
    <property type="term" value="F:translation elongation factor activity"/>
    <property type="evidence" value="ECO:0007669"/>
    <property type="project" value="UniProtKB-UniRule"/>
</dbReference>
<keyword evidence="12" id="KW-0479">Metal-binding</keyword>
<evidence type="ECO:0000256" key="12">
    <source>
        <dbReference type="HAMAP-Rule" id="MF_00118"/>
    </source>
</evidence>
<dbReference type="SUPFAM" id="SSF50447">
    <property type="entry name" value="Translation proteins"/>
    <property type="match status" value="1"/>
</dbReference>
<proteinExistence type="inferred from homology"/>
<evidence type="ECO:0000256" key="5">
    <source>
        <dbReference type="ARBA" id="ARBA00022801"/>
    </source>
</evidence>
<dbReference type="SUPFAM" id="SSF52540">
    <property type="entry name" value="P-loop containing nucleoside triphosphate hydrolases"/>
    <property type="match status" value="1"/>
</dbReference>
<dbReference type="NCBIfam" id="NF000766">
    <property type="entry name" value="PRK00049.1"/>
    <property type="match status" value="1"/>
</dbReference>
<comment type="function">
    <text evidence="9">May play an important regulatory role in cell growth and in the bacterial response to nutrient deprivation.</text>
</comment>
<dbReference type="Pfam" id="PF00009">
    <property type="entry name" value="GTP_EFTU"/>
    <property type="match status" value="1"/>
</dbReference>
<dbReference type="InterPro" id="IPR000795">
    <property type="entry name" value="T_Tr_GTP-bd_dom"/>
</dbReference>
<evidence type="ECO:0000256" key="3">
    <source>
        <dbReference type="ARBA" id="ARBA00022741"/>
    </source>
</evidence>
<keyword evidence="7 12" id="KW-0342">GTP-binding</keyword>
<dbReference type="InterPro" id="IPR004541">
    <property type="entry name" value="Transl_elong_EFTu/EF1A_bac/org"/>
</dbReference>
<dbReference type="InterPro" id="IPR009001">
    <property type="entry name" value="Transl_elong_EF1A/Init_IF2_C"/>
</dbReference>
<keyword evidence="12" id="KW-0460">Magnesium</keyword>
<dbReference type="PANTHER" id="PTHR43721:SF22">
    <property type="entry name" value="ELONGATION FACTOR TU, MITOCHONDRIAL"/>
    <property type="match status" value="1"/>
</dbReference>
<dbReference type="NCBIfam" id="TIGR00231">
    <property type="entry name" value="small_GTP"/>
    <property type="match status" value="1"/>
</dbReference>
<dbReference type="InterPro" id="IPR005225">
    <property type="entry name" value="Small_GTP-bd"/>
</dbReference>
<dbReference type="InterPro" id="IPR041709">
    <property type="entry name" value="EF-Tu_GTP-bd"/>
</dbReference>
<dbReference type="NCBIfam" id="NF009372">
    <property type="entry name" value="PRK12735.1"/>
    <property type="match status" value="1"/>
</dbReference>
<dbReference type="CDD" id="cd01884">
    <property type="entry name" value="EF_Tu"/>
    <property type="match status" value="1"/>
</dbReference>
<dbReference type="Gene3D" id="3.40.50.300">
    <property type="entry name" value="P-loop containing nucleotide triphosphate hydrolases"/>
    <property type="match status" value="1"/>
</dbReference>
<comment type="subunit">
    <text evidence="11">(Microbial infection) Upon infection by bacteriophage Qbeta, part of the viral RNA-dependent RNA polymerase complex, the other subunits are the viral replicase catalytic subunit (AC P14647), host ribosomal protein S1 and EF-Ts.</text>
</comment>
<evidence type="ECO:0000256" key="8">
    <source>
        <dbReference type="ARBA" id="ARBA00029554"/>
    </source>
</evidence>
<evidence type="ECO:0000256" key="11">
    <source>
        <dbReference type="ARBA" id="ARBA00064283"/>
    </source>
</evidence>
<feature type="binding site" evidence="12">
    <location>
        <begin position="81"/>
        <end position="85"/>
    </location>
    <ligand>
        <name>GTP</name>
        <dbReference type="ChEBI" id="CHEBI:37565"/>
    </ligand>
</feature>
<dbReference type="AlphaFoldDB" id="A0A5P8N7U2"/>
<dbReference type="CDD" id="cd03707">
    <property type="entry name" value="EFTU_III"/>
    <property type="match status" value="1"/>
</dbReference>
<dbReference type="EMBL" id="MN219763">
    <property type="protein sequence ID" value="QFR36666.1"/>
    <property type="molecule type" value="Genomic_DNA"/>
</dbReference>
<evidence type="ECO:0000259" key="13">
    <source>
        <dbReference type="PROSITE" id="PS51722"/>
    </source>
</evidence>
<comment type="subcellular location">
    <subcellularLocation>
        <location evidence="12">Cytoplasm</location>
    </subcellularLocation>
</comment>
<dbReference type="HAMAP" id="MF_00118_B">
    <property type="entry name" value="EF_Tu_B"/>
    <property type="match status" value="1"/>
</dbReference>
<dbReference type="SUPFAM" id="SSF50465">
    <property type="entry name" value="EF-Tu/eEF-1alpha/eIF2-gamma C-terminal domain"/>
    <property type="match status" value="1"/>
</dbReference>
<keyword evidence="6 12" id="KW-0648">Protein biosynthesis</keyword>
<dbReference type="InterPro" id="IPR031157">
    <property type="entry name" value="G_TR_CS"/>
</dbReference>
<dbReference type="GO" id="GO:0003924">
    <property type="term" value="F:GTPase activity"/>
    <property type="evidence" value="ECO:0007669"/>
    <property type="project" value="UniProtKB-UniRule"/>
</dbReference>
<dbReference type="PRINTS" id="PR00315">
    <property type="entry name" value="ELONGATNFCT"/>
</dbReference>
<evidence type="ECO:0000256" key="4">
    <source>
        <dbReference type="ARBA" id="ARBA00022768"/>
    </source>
</evidence>
<dbReference type="Pfam" id="PF03143">
    <property type="entry name" value="GTP_EFTU_D3"/>
    <property type="match status" value="1"/>
</dbReference>
<evidence type="ECO:0000256" key="7">
    <source>
        <dbReference type="ARBA" id="ARBA00023134"/>
    </source>
</evidence>
<dbReference type="InterPro" id="IPR027417">
    <property type="entry name" value="P-loop_NTPase"/>
</dbReference>
<gene>
    <name evidence="14" type="primary">tufA</name>
    <name evidence="12" type="synonym">tuf</name>
</gene>
<reference evidence="14" key="1">
    <citation type="journal article" date="2019" name="Biol. J. Linn. Soc. Lond.">
        <title>Off-target capture data, endosymbiont genes and morphology reveal a relict lineage that is sister to all other singing cicadas.</title>
        <authorList>
            <person name="Simon C."/>
            <person name="Gordon E.R.L."/>
            <person name="Moulds M.S."/>
            <person name="Cole J.A."/>
            <person name="Haji D."/>
            <person name="Lemmon A.R."/>
            <person name="Lemmon E.M."/>
            <person name="Kortyna M."/>
            <person name="Nazario K."/>
            <person name="Wade E.J."/>
            <person name="Meister R.C."/>
            <person name="Goemans G."/>
            <person name="Chiswell S.M."/>
            <person name="Pessacq P."/>
            <person name="Veloso C."/>
            <person name="Mccutcheon J.P."/>
            <person name="Lukasik P."/>
        </authorList>
    </citation>
    <scope>NUCLEOTIDE SEQUENCE</scope>
</reference>
<organism evidence="14">
    <name type="scientific">Candidatus Karelsulcia muelleri</name>
    <dbReference type="NCBI Taxonomy" id="336810"/>
    <lineage>
        <taxon>Bacteria</taxon>
        <taxon>Pseudomonadati</taxon>
        <taxon>Bacteroidota</taxon>
        <taxon>Flavobacteriia</taxon>
        <taxon>Flavobacteriales</taxon>
        <taxon>Candidatus Karelsulcia</taxon>
    </lineage>
</organism>
<name>A0A5P8N7U2_9FLAO</name>
<dbReference type="InterPro" id="IPR050055">
    <property type="entry name" value="EF-Tu_GTPase"/>
</dbReference>
<comment type="catalytic activity">
    <reaction evidence="12">
        <text>GTP + H2O = GDP + phosphate + H(+)</text>
        <dbReference type="Rhea" id="RHEA:19669"/>
        <dbReference type="ChEBI" id="CHEBI:15377"/>
        <dbReference type="ChEBI" id="CHEBI:15378"/>
        <dbReference type="ChEBI" id="CHEBI:37565"/>
        <dbReference type="ChEBI" id="CHEBI:43474"/>
        <dbReference type="ChEBI" id="CHEBI:58189"/>
        <dbReference type="EC" id="3.6.5.3"/>
    </reaction>
</comment>
<evidence type="ECO:0000256" key="6">
    <source>
        <dbReference type="ARBA" id="ARBA00022917"/>
    </source>
</evidence>